<evidence type="ECO:0000313" key="7">
    <source>
        <dbReference type="RefSeq" id="XP_010463406.1"/>
    </source>
</evidence>
<evidence type="ECO:0000313" key="6">
    <source>
        <dbReference type="Proteomes" id="UP000694864"/>
    </source>
</evidence>
<gene>
    <name evidence="7" type="primary">LOC104744077</name>
</gene>
<organism evidence="6 7">
    <name type="scientific">Camelina sativa</name>
    <name type="common">False flax</name>
    <name type="synonym">Myagrum sativum</name>
    <dbReference type="NCBI Taxonomy" id="90675"/>
    <lineage>
        <taxon>Eukaryota</taxon>
        <taxon>Viridiplantae</taxon>
        <taxon>Streptophyta</taxon>
        <taxon>Embryophyta</taxon>
        <taxon>Tracheophyta</taxon>
        <taxon>Spermatophyta</taxon>
        <taxon>Magnoliopsida</taxon>
        <taxon>eudicotyledons</taxon>
        <taxon>Gunneridae</taxon>
        <taxon>Pentapetalae</taxon>
        <taxon>rosids</taxon>
        <taxon>malvids</taxon>
        <taxon>Brassicales</taxon>
        <taxon>Brassicaceae</taxon>
        <taxon>Camelineae</taxon>
        <taxon>Camelina</taxon>
    </lineage>
</organism>
<keyword evidence="5" id="KW-0539">Nucleus</keyword>
<dbReference type="GeneID" id="104744077"/>
<keyword evidence="6" id="KW-1185">Reference proteome</keyword>
<keyword evidence="3" id="KW-0238">DNA-binding</keyword>
<proteinExistence type="predicted"/>
<evidence type="ECO:0000256" key="5">
    <source>
        <dbReference type="ARBA" id="ARBA00023242"/>
    </source>
</evidence>
<reference evidence="6" key="1">
    <citation type="journal article" date="2014" name="Nat. Commun.">
        <title>The emerging biofuel crop Camelina sativa retains a highly undifferentiated hexaploid genome structure.</title>
        <authorList>
            <person name="Kagale S."/>
            <person name="Koh C."/>
            <person name="Nixon J."/>
            <person name="Bollina V."/>
            <person name="Clarke W.E."/>
            <person name="Tuteja R."/>
            <person name="Spillane C."/>
            <person name="Robinson S.J."/>
            <person name="Links M.G."/>
            <person name="Clarke C."/>
            <person name="Higgins E.E."/>
            <person name="Huebert T."/>
            <person name="Sharpe A.G."/>
            <person name="Parkin I.A."/>
        </authorList>
    </citation>
    <scope>NUCLEOTIDE SEQUENCE [LARGE SCALE GENOMIC DNA]</scope>
    <source>
        <strain evidence="6">cv. DH55</strain>
    </source>
</reference>
<keyword evidence="4" id="KW-0804">Transcription</keyword>
<evidence type="ECO:0000256" key="1">
    <source>
        <dbReference type="ARBA" id="ARBA00004123"/>
    </source>
</evidence>
<evidence type="ECO:0000256" key="2">
    <source>
        <dbReference type="ARBA" id="ARBA00023015"/>
    </source>
</evidence>
<comment type="subcellular location">
    <subcellularLocation>
        <location evidence="1">Nucleus</location>
    </subcellularLocation>
</comment>
<dbReference type="PANTHER" id="PTHR34269">
    <property type="entry name" value="TRANSCRIPTION FACTOR B3-DOMAIN FAMILY-RELATED"/>
    <property type="match status" value="1"/>
</dbReference>
<dbReference type="InterPro" id="IPR051442">
    <property type="entry name" value="B3_domain"/>
</dbReference>
<evidence type="ECO:0000256" key="3">
    <source>
        <dbReference type="ARBA" id="ARBA00023125"/>
    </source>
</evidence>
<reference evidence="7" key="2">
    <citation type="submission" date="2025-08" db="UniProtKB">
        <authorList>
            <consortium name="RefSeq"/>
        </authorList>
    </citation>
    <scope>IDENTIFICATION</scope>
    <source>
        <tissue evidence="7">Leaf</tissue>
    </source>
</reference>
<keyword evidence="2" id="KW-0805">Transcription regulation</keyword>
<dbReference type="Gene3D" id="2.40.330.10">
    <property type="entry name" value="DNA-binding pseudobarrel domain"/>
    <property type="match status" value="1"/>
</dbReference>
<dbReference type="InterPro" id="IPR015300">
    <property type="entry name" value="DNA-bd_pseudobarrel_sf"/>
</dbReference>
<dbReference type="SUPFAM" id="SSF101936">
    <property type="entry name" value="DNA-binding pseudobarrel domain"/>
    <property type="match status" value="1"/>
</dbReference>
<dbReference type="Proteomes" id="UP000694864">
    <property type="component" value="Chromosome 14"/>
</dbReference>
<accession>A0ABM0VZ28</accession>
<protein>
    <submittedName>
        <fullName evidence="7">B3 domain-containing protein At1g51970</fullName>
    </submittedName>
</protein>
<dbReference type="RefSeq" id="XP_010463406.1">
    <property type="nucleotide sequence ID" value="XM_010465104.2"/>
</dbReference>
<name>A0ABM0VZ28_CAMSA</name>
<evidence type="ECO:0000256" key="4">
    <source>
        <dbReference type="ARBA" id="ARBA00023163"/>
    </source>
</evidence>
<sequence>MTQELNLKLGLAPYDPWVLKKNLTETDLHHGGSLILPKQDFEAILREIGRGLVENLGNGVEVKLHIIEEGHESDDYTLTLVKGNGSYMLRGGWYTIAKAKGYKPKDEIGLMWDKWSRRFLFHHIK</sequence>
<dbReference type="PANTHER" id="PTHR34269:SF17">
    <property type="entry name" value="B3 DOMAIN PROTEIN"/>
    <property type="match status" value="1"/>
</dbReference>